<dbReference type="PANTHER" id="PTHR21666:SF270">
    <property type="entry name" value="MUREIN HYDROLASE ACTIVATOR ENVC"/>
    <property type="match status" value="1"/>
</dbReference>
<dbReference type="Gene3D" id="6.10.250.3150">
    <property type="match status" value="1"/>
</dbReference>
<gene>
    <name evidence="7" type="ORF">B4110_3239</name>
</gene>
<evidence type="ECO:0000259" key="5">
    <source>
        <dbReference type="Pfam" id="PF01551"/>
    </source>
</evidence>
<evidence type="ECO:0000256" key="4">
    <source>
        <dbReference type="SAM" id="SignalP"/>
    </source>
</evidence>
<evidence type="ECO:0000256" key="3">
    <source>
        <dbReference type="SAM" id="MobiDB-lite"/>
    </source>
</evidence>
<evidence type="ECO:0000313" key="7">
    <source>
        <dbReference type="EMBL" id="KYD23485.1"/>
    </source>
</evidence>
<dbReference type="GO" id="GO:0004222">
    <property type="term" value="F:metalloendopeptidase activity"/>
    <property type="evidence" value="ECO:0007669"/>
    <property type="project" value="TreeGrafter"/>
</dbReference>
<dbReference type="InterPro" id="IPR016047">
    <property type="entry name" value="M23ase_b-sheet_dom"/>
</dbReference>
<dbReference type="EMBL" id="LQYW01000165">
    <property type="protein sequence ID" value="KYD23485.1"/>
    <property type="molecule type" value="Genomic_DNA"/>
</dbReference>
<sequence>MKSRKVLALAAAAALSFGVFPHFANAVSDRDIQEKRDAINNIRSKQSAVQEKINDANQEIQKLQSKQKELSEEIKKLDLAVEETSGKIRNLSADIQQTEQDIETLKREIAEVQARIEKRNEILKERVRSLQESGGVISYLEVLLGAQSFSDFIDRMSAVTTIFEADKQIIREQQADKALKEKKEKELTDKLASLQSNLKELEQLKQKLSEQMKQKNQLMAHLKQEEQEHHDKKMALAEEQELLRKQEAAMKYQLQQLMKKKRAEEEAKRKAAARHTYSSGNESAPSENENTPSGSENSSGASSSRDTSNVPPVTSGAFMRPANGPITSGFGYRFGGSDFHPGIDIGKTAAVVPVVAAADGYVFRSYYSSSYGNVIFITHVINGQVYTTVYGHLEARLVGEGQTVRKGQVIGYMGNTGRSTGPHLHFELHRGAWNPAKSNAVNPLNYIN</sequence>
<evidence type="ECO:0000313" key="8">
    <source>
        <dbReference type="Proteomes" id="UP000075324"/>
    </source>
</evidence>
<reference evidence="7 8" key="1">
    <citation type="submission" date="2016-01" db="EMBL/GenBank/DDBJ databases">
        <title>Draft Genome Sequences of Seven Thermophilic Sporeformers Isolated from Foods.</title>
        <authorList>
            <person name="Berendsen E.M."/>
            <person name="Wells-Bennik M.H."/>
            <person name="Krawcyk A.O."/>
            <person name="De Jong A."/>
            <person name="Holsappel S."/>
            <person name="Eijlander R.T."/>
            <person name="Kuipers O.P."/>
        </authorList>
    </citation>
    <scope>NUCLEOTIDE SEQUENCE [LARGE SCALE GENOMIC DNA]</scope>
    <source>
        <strain evidence="7 8">B4110</strain>
    </source>
</reference>
<feature type="compositionally biased region" description="Polar residues" evidence="3">
    <location>
        <begin position="276"/>
        <end position="292"/>
    </location>
</feature>
<evidence type="ECO:0000256" key="1">
    <source>
        <dbReference type="ARBA" id="ARBA00022729"/>
    </source>
</evidence>
<dbReference type="Pfam" id="PF01551">
    <property type="entry name" value="Peptidase_M23"/>
    <property type="match status" value="1"/>
</dbReference>
<organism evidence="7 8">
    <name type="scientific">Parageobacillus toebii</name>
    <dbReference type="NCBI Taxonomy" id="153151"/>
    <lineage>
        <taxon>Bacteria</taxon>
        <taxon>Bacillati</taxon>
        <taxon>Bacillota</taxon>
        <taxon>Bacilli</taxon>
        <taxon>Bacillales</taxon>
        <taxon>Anoxybacillaceae</taxon>
        <taxon>Parageobacillus</taxon>
    </lineage>
</organism>
<dbReference type="PANTHER" id="PTHR21666">
    <property type="entry name" value="PEPTIDASE-RELATED"/>
    <property type="match status" value="1"/>
</dbReference>
<dbReference type="RefSeq" id="WP_062679073.1">
    <property type="nucleotide sequence ID" value="NZ_JARTKS010000001.1"/>
</dbReference>
<evidence type="ECO:0000259" key="6">
    <source>
        <dbReference type="Pfam" id="PF24568"/>
    </source>
</evidence>
<dbReference type="Pfam" id="PF24568">
    <property type="entry name" value="CC_PcsB"/>
    <property type="match status" value="1"/>
</dbReference>
<dbReference type="InterPro" id="IPR011055">
    <property type="entry name" value="Dup_hybrid_motif"/>
</dbReference>
<name>A0A150MGN8_9BACL</name>
<dbReference type="CDD" id="cd12797">
    <property type="entry name" value="M23_peptidase"/>
    <property type="match status" value="1"/>
</dbReference>
<feature type="compositionally biased region" description="Low complexity" evidence="3">
    <location>
        <begin position="293"/>
        <end position="304"/>
    </location>
</feature>
<feature type="domain" description="M23ase beta-sheet core" evidence="5">
    <location>
        <begin position="339"/>
        <end position="442"/>
    </location>
</feature>
<dbReference type="PATRIC" id="fig|153151.4.peg.1659"/>
<dbReference type="SUPFAM" id="SSF51261">
    <property type="entry name" value="Duplicated hybrid motif"/>
    <property type="match status" value="1"/>
</dbReference>
<dbReference type="Gene3D" id="2.70.70.10">
    <property type="entry name" value="Glucose Permease (Domain IIA)"/>
    <property type="match status" value="1"/>
</dbReference>
<dbReference type="InterPro" id="IPR050570">
    <property type="entry name" value="Cell_wall_metabolism_enzyme"/>
</dbReference>
<feature type="coiled-coil region" evidence="2">
    <location>
        <begin position="39"/>
        <end position="133"/>
    </location>
</feature>
<dbReference type="Proteomes" id="UP000075324">
    <property type="component" value="Unassembled WGS sequence"/>
</dbReference>
<feature type="signal peptide" evidence="4">
    <location>
        <begin position="1"/>
        <end position="24"/>
    </location>
</feature>
<comment type="caution">
    <text evidence="7">The sequence shown here is derived from an EMBL/GenBank/DDBJ whole genome shotgun (WGS) entry which is preliminary data.</text>
</comment>
<feature type="domain" description="Peptidoglycan hydrolase PcsB coiled-coil" evidence="6">
    <location>
        <begin position="109"/>
        <end position="183"/>
    </location>
</feature>
<feature type="chain" id="PRO_5038894040" evidence="4">
    <location>
        <begin position="25"/>
        <end position="448"/>
    </location>
</feature>
<accession>A0A150MGN8</accession>
<keyword evidence="2" id="KW-0175">Coiled coil</keyword>
<dbReference type="InterPro" id="IPR057309">
    <property type="entry name" value="PcsB_CC"/>
</dbReference>
<proteinExistence type="predicted"/>
<feature type="region of interest" description="Disordered" evidence="3">
    <location>
        <begin position="263"/>
        <end position="321"/>
    </location>
</feature>
<dbReference type="AlphaFoldDB" id="A0A150MGN8"/>
<protein>
    <submittedName>
        <fullName evidence="7">Uncharacterized protein</fullName>
    </submittedName>
</protein>
<evidence type="ECO:0000256" key="2">
    <source>
        <dbReference type="SAM" id="Coils"/>
    </source>
</evidence>
<keyword evidence="1 4" id="KW-0732">Signal</keyword>